<feature type="region of interest" description="Disordered" evidence="1">
    <location>
        <begin position="18"/>
        <end position="37"/>
    </location>
</feature>
<feature type="compositionally biased region" description="Polar residues" evidence="1">
    <location>
        <begin position="22"/>
        <end position="34"/>
    </location>
</feature>
<gene>
    <name evidence="2" type="ORF">BaRGS_00018354</name>
</gene>
<accession>A0ABD0KU57</accession>
<organism evidence="2 3">
    <name type="scientific">Batillaria attramentaria</name>
    <dbReference type="NCBI Taxonomy" id="370345"/>
    <lineage>
        <taxon>Eukaryota</taxon>
        <taxon>Metazoa</taxon>
        <taxon>Spiralia</taxon>
        <taxon>Lophotrochozoa</taxon>
        <taxon>Mollusca</taxon>
        <taxon>Gastropoda</taxon>
        <taxon>Caenogastropoda</taxon>
        <taxon>Sorbeoconcha</taxon>
        <taxon>Cerithioidea</taxon>
        <taxon>Batillariidae</taxon>
        <taxon>Batillaria</taxon>
    </lineage>
</organism>
<proteinExistence type="predicted"/>
<reference evidence="2 3" key="1">
    <citation type="journal article" date="2023" name="Sci. Data">
        <title>Genome assembly of the Korean intertidal mud-creeper Batillaria attramentaria.</title>
        <authorList>
            <person name="Patra A.K."/>
            <person name="Ho P.T."/>
            <person name="Jun S."/>
            <person name="Lee S.J."/>
            <person name="Kim Y."/>
            <person name="Won Y.J."/>
        </authorList>
    </citation>
    <scope>NUCLEOTIDE SEQUENCE [LARGE SCALE GENOMIC DNA]</scope>
    <source>
        <strain evidence="2">Wonlab-2016</strain>
    </source>
</reference>
<name>A0ABD0KU57_9CAEN</name>
<sequence length="82" mass="9316">MSASFLLKDALPSNTRFKHTLAQPQITQNSTSSPALDKMDTSTFEEVHDSNAAQHTSAASVPWNQLVFLLHREAWDRRHNWP</sequence>
<evidence type="ECO:0000256" key="1">
    <source>
        <dbReference type="SAM" id="MobiDB-lite"/>
    </source>
</evidence>
<dbReference type="EMBL" id="JACVVK020000127">
    <property type="protein sequence ID" value="KAK7490375.1"/>
    <property type="molecule type" value="Genomic_DNA"/>
</dbReference>
<dbReference type="AlphaFoldDB" id="A0ABD0KU57"/>
<evidence type="ECO:0000313" key="2">
    <source>
        <dbReference type="EMBL" id="KAK7490375.1"/>
    </source>
</evidence>
<comment type="caution">
    <text evidence="2">The sequence shown here is derived from an EMBL/GenBank/DDBJ whole genome shotgun (WGS) entry which is preliminary data.</text>
</comment>
<dbReference type="Proteomes" id="UP001519460">
    <property type="component" value="Unassembled WGS sequence"/>
</dbReference>
<evidence type="ECO:0000313" key="3">
    <source>
        <dbReference type="Proteomes" id="UP001519460"/>
    </source>
</evidence>
<protein>
    <submittedName>
        <fullName evidence="2">Uncharacterized protein</fullName>
    </submittedName>
</protein>
<keyword evidence="3" id="KW-1185">Reference proteome</keyword>